<dbReference type="HOGENOM" id="CLU_006187_7_2_14"/>
<dbReference type="GO" id="GO:0016485">
    <property type="term" value="P:protein processing"/>
    <property type="evidence" value="ECO:0007669"/>
    <property type="project" value="TreeGrafter"/>
</dbReference>
<dbReference type="RefSeq" id="WP_013954801.1">
    <property type="nucleotide sequence ID" value="NZ_CP005933.1"/>
</dbReference>
<evidence type="ECO:0000259" key="9">
    <source>
        <dbReference type="Pfam" id="PF05649"/>
    </source>
</evidence>
<dbReference type="InterPro" id="IPR000718">
    <property type="entry name" value="Peptidase_M13"/>
</dbReference>
<dbReference type="InterPro" id="IPR024079">
    <property type="entry name" value="MetalloPept_cat_dom_sf"/>
</dbReference>
<dbReference type="InterPro" id="IPR042089">
    <property type="entry name" value="Peptidase_M13_dom_2"/>
</dbReference>
<keyword evidence="6" id="KW-0862">Zinc</keyword>
<dbReference type="PROSITE" id="PS51885">
    <property type="entry name" value="NEPRILYSIN"/>
    <property type="match status" value="1"/>
</dbReference>
<dbReference type="CDD" id="cd08662">
    <property type="entry name" value="M13"/>
    <property type="match status" value="1"/>
</dbReference>
<dbReference type="PANTHER" id="PTHR11733">
    <property type="entry name" value="ZINC METALLOPROTEASE FAMILY M13 NEPRILYSIN-RELATED"/>
    <property type="match status" value="1"/>
</dbReference>
<evidence type="ECO:0000256" key="4">
    <source>
        <dbReference type="ARBA" id="ARBA00022723"/>
    </source>
</evidence>
<evidence type="ECO:0000256" key="3">
    <source>
        <dbReference type="ARBA" id="ARBA00022670"/>
    </source>
</evidence>
<comment type="cofactor">
    <cofactor evidence="1">
        <name>Zn(2+)</name>
        <dbReference type="ChEBI" id="CHEBI:29105"/>
    </cofactor>
</comment>
<dbReference type="GO" id="GO:0004222">
    <property type="term" value="F:metalloendopeptidase activity"/>
    <property type="evidence" value="ECO:0007669"/>
    <property type="project" value="InterPro"/>
</dbReference>
<evidence type="ECO:0000256" key="7">
    <source>
        <dbReference type="ARBA" id="ARBA00023049"/>
    </source>
</evidence>
<evidence type="ECO:0000259" key="8">
    <source>
        <dbReference type="Pfam" id="PF01431"/>
    </source>
</evidence>
<evidence type="ECO:0000256" key="1">
    <source>
        <dbReference type="ARBA" id="ARBA00001947"/>
    </source>
</evidence>
<gene>
    <name evidence="10" type="ORF">K668_01995</name>
</gene>
<dbReference type="AlphaFoldDB" id="A0A059Y8L5"/>
<keyword evidence="3" id="KW-0645">Protease</keyword>
<dbReference type="KEGG" id="mbq:K668_01995"/>
<evidence type="ECO:0000256" key="6">
    <source>
        <dbReference type="ARBA" id="ARBA00022833"/>
    </source>
</evidence>
<protein>
    <submittedName>
        <fullName evidence="10">Endopeptidase</fullName>
    </submittedName>
</protein>
<dbReference type="Gene3D" id="3.40.390.10">
    <property type="entry name" value="Collagenase (Catalytic Domain)"/>
    <property type="match status" value="1"/>
</dbReference>
<feature type="domain" description="Peptidase M13 C-terminal" evidence="8">
    <location>
        <begin position="455"/>
        <end position="645"/>
    </location>
</feature>
<accession>A0A059Y8L5</accession>
<dbReference type="EMBL" id="CP005933">
    <property type="protein sequence ID" value="AIA33977.1"/>
    <property type="molecule type" value="Genomic_DNA"/>
</dbReference>
<sequence>MNEKIRLEDDFYESVNGEWLEKAQIPADKSSISSFYEIHNQSEKDLMKETADLIAEKNISRKRIKDPVLLNYALFADMAYDFKTREKLGVSPILPTLKAISALKNKEQLIEKYKYFRFRDIALPFEFGIIQDFKNVEEQVLCISGPNLLLPEKSYYDDKHPAKELLISKFKEMSLKLLKFYYSDEQKNEKIIDQALAFDSSLVEFSPSAEENADYVKLYNPYSISDVVTFSKNADLKAIAENLVNKNSKSITNVVDKLIVFYPKFLENIDKVFNDENFENIKSWMFLKTIIQYSSLLNDESRVIAGEFDRALTGQDSPMTKEKHAFYIAYNKFKIPFGTYFAKKTFSEKAKANVEQMVTKMIGIYRDRLLKNDWLSKSTKEKAAVKLDALGVHIGYPKEIQPFYEQMKISNKFFKRNNLLKNALDCTVVKNTWEFNQYLKPINRNYWSMSPAEINAYYNPFMNHIVFPAGILNKPFYSIEQSEATNYGGIGAVIAHEISHAFDNNGAQFDEKGNLNLWWSSKDYKAFQEKAKDMITLFDNKTTEYGKCNGTLTVSENIADAGGFSCALEAAMSNDANDIKDFFTSFAVIWKSKYKPESARLLLATDVHAPAKLRANIQIQNSDEFYKAFNVKSSDKMWLPKNKRVKIW</sequence>
<dbReference type="Pfam" id="PF01431">
    <property type="entry name" value="Peptidase_M13"/>
    <property type="match status" value="1"/>
</dbReference>
<evidence type="ECO:0000256" key="5">
    <source>
        <dbReference type="ARBA" id="ARBA00022801"/>
    </source>
</evidence>
<dbReference type="InterPro" id="IPR018497">
    <property type="entry name" value="Peptidase_M13_C"/>
</dbReference>
<evidence type="ECO:0000313" key="10">
    <source>
        <dbReference type="EMBL" id="AIA33977.1"/>
    </source>
</evidence>
<dbReference type="Gene3D" id="1.10.1380.10">
    <property type="entry name" value="Neutral endopeptidase , domain2"/>
    <property type="match status" value="1"/>
</dbReference>
<dbReference type="Proteomes" id="UP000027182">
    <property type="component" value="Chromosome"/>
</dbReference>
<dbReference type="SUPFAM" id="SSF55486">
    <property type="entry name" value="Metalloproteases ('zincins'), catalytic domain"/>
    <property type="match status" value="1"/>
</dbReference>
<keyword evidence="5" id="KW-0378">Hydrolase</keyword>
<reference evidence="10 11" key="1">
    <citation type="submission" date="2013-04" db="EMBL/GenBank/DDBJ databases">
        <authorList>
            <person name="Lin L."/>
            <person name="Zeng Z."/>
            <person name="Xie J."/>
            <person name="Luo L."/>
            <person name="Yang Z."/>
            <person name="Liang W."/>
            <person name="Lin H."/>
            <person name="Dong C."/>
            <person name="Sun Y."/>
        </authorList>
    </citation>
    <scope>NUCLEOTIDE SEQUENCE [LARGE SCALE GENOMIC DNA]</scope>
    <source>
        <strain evidence="10 11">CQ-W70</strain>
    </source>
</reference>
<organism evidence="10 11">
    <name type="scientific">Mycoplasmopsis bovis CQ-W70</name>
    <dbReference type="NCBI Taxonomy" id="1316930"/>
    <lineage>
        <taxon>Bacteria</taxon>
        <taxon>Bacillati</taxon>
        <taxon>Mycoplasmatota</taxon>
        <taxon>Mycoplasmoidales</taxon>
        <taxon>Metamycoplasmataceae</taxon>
        <taxon>Mycoplasmopsis</taxon>
    </lineage>
</organism>
<feature type="domain" description="Peptidase M13 N-terminal" evidence="9">
    <location>
        <begin position="9"/>
        <end position="397"/>
    </location>
</feature>
<dbReference type="GO" id="GO:0046872">
    <property type="term" value="F:metal ion binding"/>
    <property type="evidence" value="ECO:0007669"/>
    <property type="project" value="UniProtKB-KW"/>
</dbReference>
<proteinExistence type="inferred from homology"/>
<dbReference type="InterPro" id="IPR008753">
    <property type="entry name" value="Peptidase_M13_N"/>
</dbReference>
<name>A0A059Y8L5_MYCBV</name>
<dbReference type="PANTHER" id="PTHR11733:SF167">
    <property type="entry name" value="FI17812P1-RELATED"/>
    <property type="match status" value="1"/>
</dbReference>
<dbReference type="PATRIC" id="fig|1316930.3.peg.410"/>
<evidence type="ECO:0000313" key="11">
    <source>
        <dbReference type="Proteomes" id="UP000027182"/>
    </source>
</evidence>
<dbReference type="PRINTS" id="PR00786">
    <property type="entry name" value="NEPRILYSIN"/>
</dbReference>
<dbReference type="Pfam" id="PF05649">
    <property type="entry name" value="Peptidase_M13_N"/>
    <property type="match status" value="1"/>
</dbReference>
<comment type="similarity">
    <text evidence="2">Belongs to the peptidase M13 family.</text>
</comment>
<evidence type="ECO:0000256" key="2">
    <source>
        <dbReference type="ARBA" id="ARBA00007357"/>
    </source>
</evidence>
<keyword evidence="7" id="KW-0482">Metalloprotease</keyword>
<keyword evidence="4" id="KW-0479">Metal-binding</keyword>
<dbReference type="GO" id="GO:0005886">
    <property type="term" value="C:plasma membrane"/>
    <property type="evidence" value="ECO:0007669"/>
    <property type="project" value="TreeGrafter"/>
</dbReference>